<dbReference type="RefSeq" id="WP_017053057.1">
    <property type="nucleotide sequence ID" value="NZ_AJYW02000257.1"/>
</dbReference>
<reference evidence="3 4" key="1">
    <citation type="journal article" date="2012" name="Science">
        <title>Ecological populations of bacteria act as socially cohesive units of antibiotic production and resistance.</title>
        <authorList>
            <person name="Cordero O.X."/>
            <person name="Wildschutte H."/>
            <person name="Kirkup B."/>
            <person name="Proehl S."/>
            <person name="Ngo L."/>
            <person name="Hussain F."/>
            <person name="Le Roux F."/>
            <person name="Mincer T."/>
            <person name="Polz M.F."/>
        </authorList>
    </citation>
    <scope>NUCLEOTIDE SEQUENCE [LARGE SCALE GENOMIC DNA]</scope>
    <source>
        <strain evidence="3 4">FF-238</strain>
    </source>
</reference>
<keyword evidence="2" id="KW-0472">Membrane</keyword>
<dbReference type="AlphaFoldDB" id="A0A1E5CSE7"/>
<name>A0A1E5CSE7_9VIBR</name>
<keyword evidence="2" id="KW-0812">Transmembrane</keyword>
<evidence type="ECO:0000313" key="4">
    <source>
        <dbReference type="Proteomes" id="UP000094165"/>
    </source>
</evidence>
<sequence>MTNIIQQHRGKISRLVKHLIIGPSVVLFVFIAYTAITNMHVEYTQTRVTAAAKVAWLGKAKEGQVRIYECVDGTSIDRKTIIGNHNPCPGSEVKAISIADAAHQTKQRENKQMGLFYLFSVFISGFATWMDKRMSKTANKSDGQPQHQADIDESTK</sequence>
<feature type="compositionally biased region" description="Polar residues" evidence="1">
    <location>
        <begin position="137"/>
        <end position="147"/>
    </location>
</feature>
<evidence type="ECO:0000256" key="2">
    <source>
        <dbReference type="SAM" id="Phobius"/>
    </source>
</evidence>
<feature type="transmembrane region" description="Helical" evidence="2">
    <location>
        <begin position="114"/>
        <end position="130"/>
    </location>
</feature>
<keyword evidence="2" id="KW-1133">Transmembrane helix</keyword>
<keyword evidence="4" id="KW-1185">Reference proteome</keyword>
<dbReference type="EMBL" id="AJYW02000257">
    <property type="protein sequence ID" value="OEE72847.1"/>
    <property type="molecule type" value="Genomic_DNA"/>
</dbReference>
<protein>
    <submittedName>
        <fullName evidence="3">Uncharacterized protein</fullName>
    </submittedName>
</protein>
<feature type="region of interest" description="Disordered" evidence="1">
    <location>
        <begin position="137"/>
        <end position="156"/>
    </location>
</feature>
<feature type="transmembrane region" description="Helical" evidence="2">
    <location>
        <begin position="15"/>
        <end position="36"/>
    </location>
</feature>
<gene>
    <name evidence="3" type="ORF">A130_07195</name>
</gene>
<dbReference type="Proteomes" id="UP000094165">
    <property type="component" value="Unassembled WGS sequence"/>
</dbReference>
<evidence type="ECO:0000256" key="1">
    <source>
        <dbReference type="SAM" id="MobiDB-lite"/>
    </source>
</evidence>
<comment type="caution">
    <text evidence="3">The sequence shown here is derived from an EMBL/GenBank/DDBJ whole genome shotgun (WGS) entry which is preliminary data.</text>
</comment>
<organism evidence="3 4">
    <name type="scientific">Vibrio genomosp. F6 str. FF-238</name>
    <dbReference type="NCBI Taxonomy" id="1191298"/>
    <lineage>
        <taxon>Bacteria</taxon>
        <taxon>Pseudomonadati</taxon>
        <taxon>Pseudomonadota</taxon>
        <taxon>Gammaproteobacteria</taxon>
        <taxon>Vibrionales</taxon>
        <taxon>Vibrionaceae</taxon>
        <taxon>Vibrio</taxon>
    </lineage>
</organism>
<proteinExistence type="predicted"/>
<evidence type="ECO:0000313" key="3">
    <source>
        <dbReference type="EMBL" id="OEE72847.1"/>
    </source>
</evidence>
<accession>A0A1E5CSE7</accession>